<evidence type="ECO:0000259" key="1">
    <source>
        <dbReference type="Pfam" id="PF23571"/>
    </source>
</evidence>
<feature type="domain" description="GH3 middle" evidence="1">
    <location>
        <begin position="297"/>
        <end position="366"/>
    </location>
</feature>
<reference evidence="3 4" key="1">
    <citation type="submission" date="2018-07" db="EMBL/GenBank/DDBJ databases">
        <title>Genomic Encyclopedia of Type Strains, Phase III (KMG-III): the genomes of soil and plant-associated and newly described type strains.</title>
        <authorList>
            <person name="Whitman W."/>
        </authorList>
    </citation>
    <scope>NUCLEOTIDE SEQUENCE [LARGE SCALE GENOMIC DNA]</scope>
    <source>
        <strain evidence="3 4">CECT 7948</strain>
    </source>
</reference>
<dbReference type="InterPro" id="IPR004993">
    <property type="entry name" value="GH3"/>
</dbReference>
<dbReference type="AlphaFoldDB" id="A0A3D9LMH4"/>
<dbReference type="EMBL" id="QREI01000009">
    <property type="protein sequence ID" value="REE07950.1"/>
    <property type="molecule type" value="Genomic_DNA"/>
</dbReference>
<comment type="caution">
    <text evidence="3">The sequence shown here is derived from an EMBL/GenBank/DDBJ whole genome shotgun (WGS) entry which is preliminary data.</text>
</comment>
<dbReference type="OrthoDB" id="5678283at2"/>
<accession>A0A3D9LMH4</accession>
<protein>
    <submittedName>
        <fullName evidence="3">GH3 auxin-responsive promoter</fullName>
    </submittedName>
</protein>
<gene>
    <name evidence="3" type="ORF">DFQ09_1099</name>
</gene>
<dbReference type="GO" id="GO:0005737">
    <property type="term" value="C:cytoplasm"/>
    <property type="evidence" value="ECO:0007669"/>
    <property type="project" value="TreeGrafter"/>
</dbReference>
<dbReference type="GO" id="GO:0016881">
    <property type="term" value="F:acid-amino acid ligase activity"/>
    <property type="evidence" value="ECO:0007669"/>
    <property type="project" value="TreeGrafter"/>
</dbReference>
<proteinExistence type="predicted"/>
<dbReference type="InterPro" id="IPR055378">
    <property type="entry name" value="GH3_C"/>
</dbReference>
<evidence type="ECO:0000313" key="3">
    <source>
        <dbReference type="EMBL" id="REE07950.1"/>
    </source>
</evidence>
<organism evidence="3 4">
    <name type="scientific">Winogradskyella pacifica</name>
    <dbReference type="NCBI Taxonomy" id="664642"/>
    <lineage>
        <taxon>Bacteria</taxon>
        <taxon>Pseudomonadati</taxon>
        <taxon>Bacteroidota</taxon>
        <taxon>Flavobacteriia</taxon>
        <taxon>Flavobacteriales</taxon>
        <taxon>Flavobacteriaceae</taxon>
        <taxon>Winogradskyella</taxon>
    </lineage>
</organism>
<dbReference type="Proteomes" id="UP000256919">
    <property type="component" value="Unassembled WGS sequence"/>
</dbReference>
<sequence>MPIPIVNSIASWFLKKRFHQIELFLKYPNEVQNELLFSLLKMAKDTEIGRQYDFDSIKTYREFNARIPIVNYEDFQPLIERSRNGEQNIFWPRPIKWFAKSSGTTNAKSKFIPVSFESLEDCHYAASKDLLCMYLNNNEDAQLFTGKSLRLGGSKELYKENGTVFGDLSAILIDNMPFWAEFSSTPSNRVSLMSDWEHKMQAIVEETVEENVTSLAGVPSWMLVLLNNVLEKTGKDNLFDIWPNLEVYFHGGVNFNPYVEQYKAILPSDKFRYYEIYNASEGFFAIQDQNSSSDLLLMLDYGIFYEFIPMTSYGTEEQIVIPLSDVKLNTNYAVIITTNAGLWRYKIGDTIRFVSLSPHRIKVSGRTKHHINAFGEELIIENAEEALRKVCEHTSAEIVDYTAAPIFMEGKEKGAHEWIIEFKRAPDNMSHFEELFDNSLKALNSDYEAKRLNNMTLNKPKIHSARPNLFYDWFKENDRLGGQHKVPRLSNSRIYLEELLQLNYR</sequence>
<dbReference type="PANTHER" id="PTHR31901">
    <property type="entry name" value="GH3 DOMAIN-CONTAINING PROTEIN"/>
    <property type="match status" value="1"/>
</dbReference>
<evidence type="ECO:0000313" key="4">
    <source>
        <dbReference type="Proteomes" id="UP000256919"/>
    </source>
</evidence>
<feature type="domain" description="GH3 C-terminal" evidence="2">
    <location>
        <begin position="381"/>
        <end position="493"/>
    </location>
</feature>
<dbReference type="Pfam" id="PF23572">
    <property type="entry name" value="GH3_C"/>
    <property type="match status" value="1"/>
</dbReference>
<dbReference type="InterPro" id="IPR055377">
    <property type="entry name" value="GH3_M"/>
</dbReference>
<dbReference type="RefSeq" id="WP_115812084.1">
    <property type="nucleotide sequence ID" value="NZ_QREI01000009.1"/>
</dbReference>
<name>A0A3D9LMH4_9FLAO</name>
<dbReference type="Pfam" id="PF23571">
    <property type="entry name" value="GH3_M"/>
    <property type="match status" value="1"/>
</dbReference>
<dbReference type="Pfam" id="PF03321">
    <property type="entry name" value="GH3"/>
    <property type="match status" value="1"/>
</dbReference>
<evidence type="ECO:0000259" key="2">
    <source>
        <dbReference type="Pfam" id="PF23572"/>
    </source>
</evidence>
<dbReference type="PANTHER" id="PTHR31901:SF9">
    <property type="entry name" value="GH3 DOMAIN-CONTAINING PROTEIN"/>
    <property type="match status" value="1"/>
</dbReference>
<keyword evidence="4" id="KW-1185">Reference proteome</keyword>